<dbReference type="AlphaFoldDB" id="A0A556V2A3"/>
<evidence type="ECO:0000256" key="1">
    <source>
        <dbReference type="SAM" id="MobiDB-lite"/>
    </source>
</evidence>
<sequence>MLQHNNNNNYPCLDVAHKELLHSCRRNGTTFSSALGFGAIPLIKGLRAWAVSGGYSRSKRKAAASSHPCDPAHLSRLGTSHIKTHPFQTPGVRQGGLGALVTVATLKDSDGGRQTQTQCLFLKAEGCNYLCAVGTRVDRRKAGKGCQEGIGICDSKPVRKWRKSSKRPKSMENIAVVENKEATASARLDLSDKCSITKSGMTVSNNDEDQLNRSKFSASHELCEPDTCNSTTKYGFSTEVKEDTALAFLPKLNKCEVFVGPISSSECTQKTTEISKKESDPTADVNPNSVVKSQECPMPNSEEHRPEFEAVMLTNNEILSTINHSHCDTTDTFNYEMEVLADRTESGVSKELELVSKILSKDINETNETLLFISHSHCELNVLAPAISNHSDETLLTVTEEEQKIEKRIDNMDTGEPQKSMSSVFNQDMNHLSESAEDHWGSTTCLSYHNQEIIMDVKMISKDRKEEKNTNEDIEMFANSLSQRSDSYKVANAITSSPNPTPTTNATALRSISRQQQEENEGMRLALKPELELLKKQDRVQEEDNVVDKESEVVDKEDEDEFGVFLKAGDEQVWNEGFNELKKGPCEKHAGIDIRNSSLSNNPPSWMSDQSREPSNTQSEDTWTAFTQEVVSRATEKDCWFSTAVENMHLTDSSSITVPNGFFEASPCVKSTGENSDYIPTLTELLKGSAAENRPEKNGSQNLLDKLQDLDRMIGVKYKVAESLSGKLLLQSLNLRTLNPERASGRKQNIARFSPNLPTSNQQLAANAKRRLSYDINRNIKS</sequence>
<reference evidence="2 3" key="1">
    <citation type="journal article" date="2019" name="Genome Biol. Evol.">
        <title>Whole-Genome Sequencing of the Giant Devil Catfish, Bagarius yarrelli.</title>
        <authorList>
            <person name="Jiang W."/>
            <person name="Lv Y."/>
            <person name="Cheng L."/>
            <person name="Yang K."/>
            <person name="Chao B."/>
            <person name="Wang X."/>
            <person name="Li Y."/>
            <person name="Pan X."/>
            <person name="You X."/>
            <person name="Zhang Y."/>
            <person name="Yang J."/>
            <person name="Li J."/>
            <person name="Zhang X."/>
            <person name="Liu S."/>
            <person name="Sun C."/>
            <person name="Yang J."/>
            <person name="Shi Q."/>
        </authorList>
    </citation>
    <scope>NUCLEOTIDE SEQUENCE [LARGE SCALE GENOMIC DNA]</scope>
    <source>
        <strain evidence="2">JWS20170419001</strain>
        <tissue evidence="2">Muscle</tissue>
    </source>
</reference>
<organism evidence="2 3">
    <name type="scientific">Bagarius yarrelli</name>
    <name type="common">Goonch</name>
    <name type="synonym">Bagrus yarrelli</name>
    <dbReference type="NCBI Taxonomy" id="175774"/>
    <lineage>
        <taxon>Eukaryota</taxon>
        <taxon>Metazoa</taxon>
        <taxon>Chordata</taxon>
        <taxon>Craniata</taxon>
        <taxon>Vertebrata</taxon>
        <taxon>Euteleostomi</taxon>
        <taxon>Actinopterygii</taxon>
        <taxon>Neopterygii</taxon>
        <taxon>Teleostei</taxon>
        <taxon>Ostariophysi</taxon>
        <taxon>Siluriformes</taxon>
        <taxon>Sisoridae</taxon>
        <taxon>Sisorinae</taxon>
        <taxon>Bagarius</taxon>
    </lineage>
</organism>
<feature type="compositionally biased region" description="Polar residues" evidence="1">
    <location>
        <begin position="595"/>
        <end position="620"/>
    </location>
</feature>
<evidence type="ECO:0008006" key="4">
    <source>
        <dbReference type="Google" id="ProtNLM"/>
    </source>
</evidence>
<accession>A0A556V2A3</accession>
<feature type="region of interest" description="Disordered" evidence="1">
    <location>
        <begin position="594"/>
        <end position="620"/>
    </location>
</feature>
<dbReference type="Proteomes" id="UP000319801">
    <property type="component" value="Unassembled WGS sequence"/>
</dbReference>
<dbReference type="OrthoDB" id="8965081at2759"/>
<keyword evidence="3" id="KW-1185">Reference proteome</keyword>
<gene>
    <name evidence="2" type="ORF">Baya_11933</name>
</gene>
<comment type="caution">
    <text evidence="2">The sequence shown here is derived from an EMBL/GenBank/DDBJ whole genome shotgun (WGS) entry which is preliminary data.</text>
</comment>
<proteinExistence type="predicted"/>
<protein>
    <recommendedName>
        <fullName evidence="4">Aftiphilin</fullName>
    </recommendedName>
</protein>
<feature type="region of interest" description="Disordered" evidence="1">
    <location>
        <begin position="270"/>
        <end position="302"/>
    </location>
</feature>
<name>A0A556V2A3_BAGYA</name>
<evidence type="ECO:0000313" key="3">
    <source>
        <dbReference type="Proteomes" id="UP000319801"/>
    </source>
</evidence>
<feature type="region of interest" description="Disordered" evidence="1">
    <location>
        <begin position="744"/>
        <end position="764"/>
    </location>
</feature>
<evidence type="ECO:0000313" key="2">
    <source>
        <dbReference type="EMBL" id="TSR87310.1"/>
    </source>
</evidence>
<dbReference type="EMBL" id="VCAZ01000097">
    <property type="protein sequence ID" value="TSR87310.1"/>
    <property type="molecule type" value="Genomic_DNA"/>
</dbReference>